<protein>
    <submittedName>
        <fullName evidence="1">Uncharacterized protein</fullName>
    </submittedName>
</protein>
<dbReference type="Proteomes" id="UP000242414">
    <property type="component" value="Unassembled WGS sequence"/>
</dbReference>
<sequence length="112" mass="12856">MNQSQWQRNLGYGEAKIAEATENYCALTWDLYRLGCFSRNAINKGSCKFISLSVTFYTTELAFNSIYVMAELTNIQIPNSVYTLKALVTRRSLMCLTQAAYVFDKNKKKKLQ</sequence>
<dbReference type="VEuPathDB" id="FungiDB:BCV72DRAFT_322626"/>
<proteinExistence type="predicted"/>
<dbReference type="EMBL" id="KV922165">
    <property type="protein sequence ID" value="ORE01229.1"/>
    <property type="molecule type" value="Genomic_DNA"/>
</dbReference>
<dbReference type="OrthoDB" id="2274162at2759"/>
<reference evidence="1" key="1">
    <citation type="journal article" date="2016" name="Proc. Natl. Acad. Sci. U.S.A.">
        <title>Lipid metabolic changes in an early divergent fungus govern the establishment of a mutualistic symbiosis with endobacteria.</title>
        <authorList>
            <person name="Lastovetsky O.A."/>
            <person name="Gaspar M.L."/>
            <person name="Mondo S.J."/>
            <person name="LaButti K.M."/>
            <person name="Sandor L."/>
            <person name="Grigoriev I.V."/>
            <person name="Henry S.A."/>
            <person name="Pawlowska T.E."/>
        </authorList>
    </citation>
    <scope>NUCLEOTIDE SEQUENCE [LARGE SCALE GENOMIC DNA]</scope>
    <source>
        <strain evidence="1">ATCC 52814</strain>
    </source>
</reference>
<dbReference type="AlphaFoldDB" id="A0A1X0QNA2"/>
<gene>
    <name evidence="1" type="ORF">BCV72DRAFT_322626</name>
</gene>
<accession>A0A1X0QNA2</accession>
<evidence type="ECO:0000313" key="1">
    <source>
        <dbReference type="EMBL" id="ORE01229.1"/>
    </source>
</evidence>
<organism evidence="1">
    <name type="scientific">Rhizopus microsporus var. microsporus</name>
    <dbReference type="NCBI Taxonomy" id="86635"/>
    <lineage>
        <taxon>Eukaryota</taxon>
        <taxon>Fungi</taxon>
        <taxon>Fungi incertae sedis</taxon>
        <taxon>Mucoromycota</taxon>
        <taxon>Mucoromycotina</taxon>
        <taxon>Mucoromycetes</taxon>
        <taxon>Mucorales</taxon>
        <taxon>Mucorineae</taxon>
        <taxon>Rhizopodaceae</taxon>
        <taxon>Rhizopus</taxon>
    </lineage>
</organism>
<name>A0A1X0QNA2_RHIZD</name>